<evidence type="ECO:0000313" key="4">
    <source>
        <dbReference type="Proteomes" id="UP001168821"/>
    </source>
</evidence>
<dbReference type="AlphaFoldDB" id="A0AA38MNG1"/>
<dbReference type="PANTHER" id="PTHR33939">
    <property type="entry name" value="PROTEIN CBG22215"/>
    <property type="match status" value="1"/>
</dbReference>
<dbReference type="Pfam" id="PF13358">
    <property type="entry name" value="DDE_3"/>
    <property type="match status" value="1"/>
</dbReference>
<evidence type="ECO:0000313" key="3">
    <source>
        <dbReference type="EMBL" id="KAJ3661972.1"/>
    </source>
</evidence>
<reference evidence="3" key="1">
    <citation type="journal article" date="2023" name="G3 (Bethesda)">
        <title>Whole genome assemblies of Zophobas morio and Tenebrio molitor.</title>
        <authorList>
            <person name="Kaur S."/>
            <person name="Stinson S.A."/>
            <person name="diCenzo G.C."/>
        </authorList>
    </citation>
    <scope>NUCLEOTIDE SEQUENCE</scope>
    <source>
        <strain evidence="3">QUZm001</strain>
    </source>
</reference>
<dbReference type="EMBL" id="JALNTZ010000007">
    <property type="protein sequence ID" value="KAJ3646178.1"/>
    <property type="molecule type" value="Genomic_DNA"/>
</dbReference>
<dbReference type="InterPro" id="IPR038717">
    <property type="entry name" value="Tc1-like_DDE_dom"/>
</dbReference>
<comment type="caution">
    <text evidence="3">The sequence shown here is derived from an EMBL/GenBank/DDBJ whole genome shotgun (WGS) entry which is preliminary data.</text>
</comment>
<name>A0AA38MNG1_9CUCU</name>
<keyword evidence="4" id="KW-1185">Reference proteome</keyword>
<dbReference type="EMBL" id="JALNTZ010000002">
    <property type="protein sequence ID" value="KAJ3661972.1"/>
    <property type="molecule type" value="Genomic_DNA"/>
</dbReference>
<protein>
    <recommendedName>
        <fullName evidence="1">Tc1-like transposase DDE domain-containing protein</fullName>
    </recommendedName>
</protein>
<evidence type="ECO:0000259" key="1">
    <source>
        <dbReference type="Pfam" id="PF13358"/>
    </source>
</evidence>
<organism evidence="3 4">
    <name type="scientific">Zophobas morio</name>
    <dbReference type="NCBI Taxonomy" id="2755281"/>
    <lineage>
        <taxon>Eukaryota</taxon>
        <taxon>Metazoa</taxon>
        <taxon>Ecdysozoa</taxon>
        <taxon>Arthropoda</taxon>
        <taxon>Hexapoda</taxon>
        <taxon>Insecta</taxon>
        <taxon>Pterygota</taxon>
        <taxon>Neoptera</taxon>
        <taxon>Endopterygota</taxon>
        <taxon>Coleoptera</taxon>
        <taxon>Polyphaga</taxon>
        <taxon>Cucujiformia</taxon>
        <taxon>Tenebrionidae</taxon>
        <taxon>Zophobas</taxon>
    </lineage>
</organism>
<dbReference type="PANTHER" id="PTHR33939:SF1">
    <property type="entry name" value="DUF4371 DOMAIN-CONTAINING PROTEIN"/>
    <property type="match status" value="1"/>
</dbReference>
<evidence type="ECO:0000313" key="2">
    <source>
        <dbReference type="EMBL" id="KAJ3646178.1"/>
    </source>
</evidence>
<dbReference type="Proteomes" id="UP001168821">
    <property type="component" value="Unassembled WGS sequence"/>
</dbReference>
<sequence>MCLPNLPPNCVFVLDNASYHTVKIEKEPTSVTKKLDMQQWLRSKDIEYDPGMTKPELYTLIKENKNKNPKFRVDQILEEHGHTVLRLPPYHPELNPIEKIWALVKNYVAQRNVTFKMSEVKTLAENKFKEITANEWWPICEHVKKVEKEYFIKENIVDDTFDNSNLNFVVNTASSDESESDDGDDLGYSLFYDSDCDY</sequence>
<accession>A0AA38MNG1</accession>
<gene>
    <name evidence="3" type="ORF">Zmor_006343</name>
    <name evidence="2" type="ORF">Zmor_023776</name>
</gene>
<dbReference type="InterPro" id="IPR036397">
    <property type="entry name" value="RNaseH_sf"/>
</dbReference>
<proteinExistence type="predicted"/>
<dbReference type="Gene3D" id="3.30.420.10">
    <property type="entry name" value="Ribonuclease H-like superfamily/Ribonuclease H"/>
    <property type="match status" value="1"/>
</dbReference>
<feature type="domain" description="Tc1-like transposase DDE" evidence="1">
    <location>
        <begin position="9"/>
        <end position="112"/>
    </location>
</feature>
<dbReference type="GO" id="GO:0003676">
    <property type="term" value="F:nucleic acid binding"/>
    <property type="evidence" value="ECO:0007669"/>
    <property type="project" value="InterPro"/>
</dbReference>